<organism evidence="1">
    <name type="scientific">Cyanobacterium aponinum AL20115</name>
    <dbReference type="NCBI Taxonomy" id="3090662"/>
    <lineage>
        <taxon>Bacteria</taxon>
        <taxon>Bacillati</taxon>
        <taxon>Cyanobacteriota</taxon>
        <taxon>Cyanophyceae</taxon>
        <taxon>Oscillatoriophycideae</taxon>
        <taxon>Chroococcales</taxon>
        <taxon>Geminocystaceae</taxon>
        <taxon>Cyanobacterium</taxon>
    </lineage>
</organism>
<reference evidence="1" key="1">
    <citation type="submission" date="2023-11" db="EMBL/GenBank/DDBJ databases">
        <title>Genome sequence of Cyanobacterium aponinum BCRC AL20115.</title>
        <authorList>
            <person name="Chang H.-Y."/>
            <person name="Lin K.-M."/>
            <person name="Hsueh H.-T."/>
            <person name="Chu H.-A."/>
            <person name="Kuo C.-H."/>
        </authorList>
    </citation>
    <scope>NUCLEOTIDE SEQUENCE</scope>
    <source>
        <strain evidence="1">AL20115</strain>
    </source>
</reference>
<accession>A0AAF0ZJ55</accession>
<gene>
    <name evidence="1" type="ORF">SAY89_02570</name>
</gene>
<evidence type="ECO:0000313" key="1">
    <source>
        <dbReference type="EMBL" id="WPF89177.1"/>
    </source>
</evidence>
<dbReference type="AlphaFoldDB" id="A0AAF0ZJ55"/>
<protein>
    <submittedName>
        <fullName evidence="1">Uncharacterized protein</fullName>
    </submittedName>
</protein>
<proteinExistence type="predicted"/>
<name>A0AAF0ZJ55_9CHRO</name>
<sequence length="43" mass="5198">MFILLFFFDRTYPFFVMFRDKIIEEKEKWNLGGLDDNGCSRAS</sequence>
<dbReference type="EMBL" id="CP138348">
    <property type="protein sequence ID" value="WPF89177.1"/>
    <property type="molecule type" value="Genomic_DNA"/>
</dbReference>
<dbReference type="RefSeq" id="WP_320001771.1">
    <property type="nucleotide sequence ID" value="NZ_CP138348.1"/>
</dbReference>